<keyword evidence="1" id="KW-0472">Membrane</keyword>
<dbReference type="RefSeq" id="WP_289957807.1">
    <property type="nucleotide sequence ID" value="NZ_JAUEMJ010000004.1"/>
</dbReference>
<feature type="transmembrane region" description="Helical" evidence="1">
    <location>
        <begin position="9"/>
        <end position="28"/>
    </location>
</feature>
<evidence type="ECO:0000256" key="1">
    <source>
        <dbReference type="SAM" id="Phobius"/>
    </source>
</evidence>
<keyword evidence="1" id="KW-0812">Transmembrane</keyword>
<dbReference type="EMBL" id="JAUEMJ010000004">
    <property type="protein sequence ID" value="MDN3240883.1"/>
    <property type="molecule type" value="Genomic_DNA"/>
</dbReference>
<name>A0ABT7YQG1_9ACTN</name>
<evidence type="ECO:0000313" key="4">
    <source>
        <dbReference type="Proteomes" id="UP001171902"/>
    </source>
</evidence>
<keyword evidence="1" id="KW-1133">Transmembrane helix</keyword>
<sequence length="296" mass="33806">MEGFSHRQWIILAAEITATGLLGLLLFLLDVKELAQITWIIGSFQILARYTLARSVRDDLKAFSQRIDTELDTIRGLANVVDTTAHAKADSLRQLCDLYFRTIEPEFMRVKDRVVEDARMELDRLAHQKRSGTLFTGEYYNWLLPILRTATPDSEIWAISMMMDCEWDDSPEEREFLNLNVDAVARGVRLSRIFVFPQADYDKVRVLPPVVQQCGAGPLSNIRYVFRERLQRLDPQLLTRVGDGLIAIGSRVALIDEHSHDGTARGYVTMNNAEISRCRSDFDNLLAYSDKLEPLP</sequence>
<organism evidence="2 4">
    <name type="scientific">Glycomyces tritici</name>
    <dbReference type="NCBI Taxonomy" id="2665176"/>
    <lineage>
        <taxon>Bacteria</taxon>
        <taxon>Bacillati</taxon>
        <taxon>Actinomycetota</taxon>
        <taxon>Actinomycetes</taxon>
        <taxon>Glycomycetales</taxon>
        <taxon>Glycomycetaceae</taxon>
        <taxon>Glycomyces</taxon>
    </lineage>
</organism>
<reference evidence="2" key="1">
    <citation type="submission" date="2023-06" db="EMBL/GenBank/DDBJ databases">
        <title>Gycomyces niveus sp.nov., a novel actinomycete isolated from soil in Shouguang.</title>
        <authorList>
            <person name="Yang X."/>
            <person name="Zhao J."/>
        </authorList>
    </citation>
    <scope>NUCLEOTIDE SEQUENCE</scope>
    <source>
        <strain evidence="2">NEAU C2</strain>
    </source>
</reference>
<evidence type="ECO:0000313" key="3">
    <source>
        <dbReference type="EMBL" id="MDN3242914.1"/>
    </source>
</evidence>
<keyword evidence="4" id="KW-1185">Reference proteome</keyword>
<comment type="caution">
    <text evidence="2">The sequence shown here is derived from an EMBL/GenBank/DDBJ whole genome shotgun (WGS) entry which is preliminary data.</text>
</comment>
<evidence type="ECO:0000313" key="2">
    <source>
        <dbReference type="EMBL" id="MDN3240883.1"/>
    </source>
</evidence>
<accession>A0ABT7YQG1</accession>
<dbReference type="Proteomes" id="UP001171902">
    <property type="component" value="Unassembled WGS sequence"/>
</dbReference>
<gene>
    <name evidence="2" type="ORF">QWI33_14200</name>
    <name evidence="3" type="ORF">QWI33_24545</name>
</gene>
<protein>
    <submittedName>
        <fullName evidence="2">Uncharacterized protein</fullName>
    </submittedName>
</protein>
<dbReference type="EMBL" id="JAUEMJ010000010">
    <property type="protein sequence ID" value="MDN3242914.1"/>
    <property type="molecule type" value="Genomic_DNA"/>
</dbReference>
<proteinExistence type="predicted"/>